<accession>A0A0C1R032</accession>
<sequence length="113" mass="12861">MIEISNERSLSLNYGYIKMGKNRHITLTASDVNAIQKAYDILTKEACNPPTIKSLSKMAFLNEQKLKAGFLAKYHICIDEISKIIIYNYSGNFGKMFKKIHGKTPLTFRKIKG</sequence>
<keyword evidence="3" id="KW-1185">Reference proteome</keyword>
<dbReference type="InterPro" id="IPR018060">
    <property type="entry name" value="HTH_AraC"/>
</dbReference>
<evidence type="ECO:0000313" key="2">
    <source>
        <dbReference type="EMBL" id="KIE46757.1"/>
    </source>
</evidence>
<evidence type="ECO:0000259" key="1">
    <source>
        <dbReference type="PROSITE" id="PS01124"/>
    </source>
</evidence>
<dbReference type="Gene3D" id="1.10.10.60">
    <property type="entry name" value="Homeodomain-like"/>
    <property type="match status" value="1"/>
</dbReference>
<dbReference type="GO" id="GO:0003700">
    <property type="term" value="F:DNA-binding transcription factor activity"/>
    <property type="evidence" value="ECO:0007669"/>
    <property type="project" value="InterPro"/>
</dbReference>
<gene>
    <name evidence="2" type="ORF">U732_3275</name>
</gene>
<name>A0A0C1R032_9CLOT</name>
<organism evidence="2 3">
    <name type="scientific">Clostridium argentinense CDC 2741</name>
    <dbReference type="NCBI Taxonomy" id="1418104"/>
    <lineage>
        <taxon>Bacteria</taxon>
        <taxon>Bacillati</taxon>
        <taxon>Bacillota</taxon>
        <taxon>Clostridia</taxon>
        <taxon>Eubacteriales</taxon>
        <taxon>Clostridiaceae</taxon>
        <taxon>Clostridium</taxon>
    </lineage>
</organism>
<dbReference type="EMBL" id="AYSO01000016">
    <property type="protein sequence ID" value="KIE46757.1"/>
    <property type="molecule type" value="Genomic_DNA"/>
</dbReference>
<dbReference type="Proteomes" id="UP000031366">
    <property type="component" value="Unassembled WGS sequence"/>
</dbReference>
<evidence type="ECO:0000313" key="3">
    <source>
        <dbReference type="Proteomes" id="UP000031366"/>
    </source>
</evidence>
<dbReference type="PROSITE" id="PS01124">
    <property type="entry name" value="HTH_ARAC_FAMILY_2"/>
    <property type="match status" value="1"/>
</dbReference>
<proteinExistence type="predicted"/>
<protein>
    <submittedName>
        <fullName evidence="2">Helix-turn-helix-containing, AraC type domain protein</fullName>
    </submittedName>
</protein>
<comment type="caution">
    <text evidence="2">The sequence shown here is derived from an EMBL/GenBank/DDBJ whole genome shotgun (WGS) entry which is preliminary data.</text>
</comment>
<feature type="domain" description="HTH araC/xylS-type" evidence="1">
    <location>
        <begin position="78"/>
        <end position="111"/>
    </location>
</feature>
<reference evidence="2 3" key="1">
    <citation type="journal article" date="2015" name="Infect. Genet. Evol.">
        <title>Genomic sequences of six botulinum neurotoxin-producing strains representing three clostridial species illustrate the mobility and diversity of botulinum neurotoxin genes.</title>
        <authorList>
            <person name="Smith T.J."/>
            <person name="Hill K.K."/>
            <person name="Xie G."/>
            <person name="Foley B.T."/>
            <person name="Williamson C.H."/>
            <person name="Foster J.T."/>
            <person name="Johnson S.L."/>
            <person name="Chertkov O."/>
            <person name="Teshima H."/>
            <person name="Gibbons H.S."/>
            <person name="Johnsky L.A."/>
            <person name="Karavis M.A."/>
            <person name="Smith L.A."/>
        </authorList>
    </citation>
    <scope>NUCLEOTIDE SEQUENCE [LARGE SCALE GENOMIC DNA]</scope>
    <source>
        <strain evidence="2 3">CDC 2741</strain>
    </source>
</reference>
<dbReference type="GO" id="GO:0043565">
    <property type="term" value="F:sequence-specific DNA binding"/>
    <property type="evidence" value="ECO:0007669"/>
    <property type="project" value="InterPro"/>
</dbReference>
<dbReference type="AlphaFoldDB" id="A0A0C1R032"/>